<keyword evidence="3" id="KW-1185">Reference proteome</keyword>
<dbReference type="Proteomes" id="UP001597319">
    <property type="component" value="Unassembled WGS sequence"/>
</dbReference>
<dbReference type="InterPro" id="IPR012338">
    <property type="entry name" value="Beta-lactam/transpept-like"/>
</dbReference>
<comment type="caution">
    <text evidence="2">The sequence shown here is derived from an EMBL/GenBank/DDBJ whole genome shotgun (WGS) entry which is preliminary data.</text>
</comment>
<dbReference type="EMBL" id="JBHULE010000002">
    <property type="protein sequence ID" value="MFD2561242.1"/>
    <property type="molecule type" value="Genomic_DNA"/>
</dbReference>
<evidence type="ECO:0000259" key="1">
    <source>
        <dbReference type="Pfam" id="PF00144"/>
    </source>
</evidence>
<dbReference type="Pfam" id="PF00144">
    <property type="entry name" value="Beta-lactamase"/>
    <property type="match status" value="1"/>
</dbReference>
<dbReference type="RefSeq" id="WP_378288782.1">
    <property type="nucleotide sequence ID" value="NZ_JBHULE010000002.1"/>
</dbReference>
<dbReference type="PANTHER" id="PTHR46825:SF9">
    <property type="entry name" value="BETA-LACTAMASE-RELATED DOMAIN-CONTAINING PROTEIN"/>
    <property type="match status" value="1"/>
</dbReference>
<dbReference type="EC" id="3.-.-.-" evidence="2"/>
<dbReference type="SUPFAM" id="SSF56601">
    <property type="entry name" value="beta-lactamase/transpeptidase-like"/>
    <property type="match status" value="1"/>
</dbReference>
<name>A0ABW5LA04_9FLAO</name>
<dbReference type="GO" id="GO:0016787">
    <property type="term" value="F:hydrolase activity"/>
    <property type="evidence" value="ECO:0007669"/>
    <property type="project" value="UniProtKB-KW"/>
</dbReference>
<evidence type="ECO:0000313" key="2">
    <source>
        <dbReference type="EMBL" id="MFD2561242.1"/>
    </source>
</evidence>
<evidence type="ECO:0000313" key="3">
    <source>
        <dbReference type="Proteomes" id="UP001597319"/>
    </source>
</evidence>
<dbReference type="PANTHER" id="PTHR46825">
    <property type="entry name" value="D-ALANYL-D-ALANINE-CARBOXYPEPTIDASE/ENDOPEPTIDASE AMPH"/>
    <property type="match status" value="1"/>
</dbReference>
<dbReference type="InterPro" id="IPR050491">
    <property type="entry name" value="AmpC-like"/>
</dbReference>
<keyword evidence="2" id="KW-0378">Hydrolase</keyword>
<dbReference type="InterPro" id="IPR001466">
    <property type="entry name" value="Beta-lactam-related"/>
</dbReference>
<proteinExistence type="predicted"/>
<reference evidence="3" key="1">
    <citation type="journal article" date="2019" name="Int. J. Syst. Evol. Microbiol.">
        <title>The Global Catalogue of Microorganisms (GCM) 10K type strain sequencing project: providing services to taxonomists for standard genome sequencing and annotation.</title>
        <authorList>
            <consortium name="The Broad Institute Genomics Platform"/>
            <consortium name="The Broad Institute Genome Sequencing Center for Infectious Disease"/>
            <person name="Wu L."/>
            <person name="Ma J."/>
        </authorList>
    </citation>
    <scope>NUCLEOTIDE SEQUENCE [LARGE SCALE GENOMIC DNA]</scope>
    <source>
        <strain evidence="3">KCTC 52274</strain>
    </source>
</reference>
<protein>
    <submittedName>
        <fullName evidence="2">Serine hydrolase domain-containing protein</fullName>
        <ecNumber evidence="2">3.-.-.-</ecNumber>
    </submittedName>
</protein>
<dbReference type="Gene3D" id="3.40.710.10">
    <property type="entry name" value="DD-peptidase/beta-lactamase superfamily"/>
    <property type="match status" value="1"/>
</dbReference>
<sequence>MSKSVLILIISVVTLFCGQNTKEPNLIKREDSRTKDSLTTILKNTNKEGELVGFSVAIIDQNNVLYNNGFGFADAKNKVKYQNNTIQNVGSISKTFIGISLLKAQELGKLNLNDPINKYLPFDVTNPNYPNTPITILQLATHSSSIVDYEENYLKGYFLKNEKIEKDEVPFTHFQNPGKKTSMLSFLEDCFSKDGKWYTPESFSKNKPGSTFEYTNFGADLCGLIIAQATGMSFKDFTKKHIFEPLQMNDSAWKLNEVDTDRRSKFYLYKGQKIADYEAVSYPSGSLLTTSENLSKYLAELMKGYDGKGSLLNKSSYKTFFEKRFENNLNKSGRINVGTFVEYNNDFIGSKDLLIGHNGSCIGSLAMMYFNPETKIGKILMINTDIDYNEEVVVPYIKDVWKSIIEFENKIK</sequence>
<accession>A0ABW5LA04</accession>
<organism evidence="2 3">
    <name type="scientific">Aquimarina rubra</name>
    <dbReference type="NCBI Taxonomy" id="1920033"/>
    <lineage>
        <taxon>Bacteria</taxon>
        <taxon>Pseudomonadati</taxon>
        <taxon>Bacteroidota</taxon>
        <taxon>Flavobacteriia</taxon>
        <taxon>Flavobacteriales</taxon>
        <taxon>Flavobacteriaceae</taxon>
        <taxon>Aquimarina</taxon>
    </lineage>
</organism>
<feature type="domain" description="Beta-lactamase-related" evidence="1">
    <location>
        <begin position="41"/>
        <end position="386"/>
    </location>
</feature>
<gene>
    <name evidence="2" type="ORF">ACFSR1_01095</name>
</gene>